<gene>
    <name evidence="2" type="ORF">F900_00907</name>
</gene>
<dbReference type="Pfam" id="PF09917">
    <property type="entry name" value="DUF2147"/>
    <property type="match status" value="1"/>
</dbReference>
<dbReference type="Gene3D" id="2.40.128.520">
    <property type="match status" value="1"/>
</dbReference>
<accession>N9NKM6</accession>
<feature type="domain" description="DUF2147" evidence="1">
    <location>
        <begin position="50"/>
        <end position="172"/>
    </location>
</feature>
<dbReference type="PATRIC" id="fig|1217705.3.peg.868"/>
<comment type="caution">
    <text evidence="2">The sequence shown here is derived from an EMBL/GenBank/DDBJ whole genome shotgun (WGS) entry which is preliminary data.</text>
</comment>
<dbReference type="EMBL" id="APRP01000012">
    <property type="protein sequence ID" value="ENX03317.1"/>
    <property type="molecule type" value="Genomic_DNA"/>
</dbReference>
<dbReference type="HOGENOM" id="CLU_108869_0_1_6"/>
<organism evidence="2 3">
    <name type="scientific">Acinetobacter modestus</name>
    <dbReference type="NCBI Taxonomy" id="1776740"/>
    <lineage>
        <taxon>Bacteria</taxon>
        <taxon>Pseudomonadati</taxon>
        <taxon>Pseudomonadota</taxon>
        <taxon>Gammaproteobacteria</taxon>
        <taxon>Moraxellales</taxon>
        <taxon>Moraxellaceae</taxon>
        <taxon>Acinetobacter</taxon>
    </lineage>
</organism>
<dbReference type="Proteomes" id="UP000013248">
    <property type="component" value="Unassembled WGS sequence"/>
</dbReference>
<dbReference type="STRING" id="1217705.F900_00907"/>
<dbReference type="PANTHER" id="PTHR36919:SF3">
    <property type="entry name" value="BLL5882 PROTEIN"/>
    <property type="match status" value="1"/>
</dbReference>
<dbReference type="InterPro" id="IPR019223">
    <property type="entry name" value="DUF2147"/>
</dbReference>
<protein>
    <recommendedName>
        <fullName evidence="1">DUF2147 domain-containing protein</fullName>
    </recommendedName>
</protein>
<dbReference type="PANTHER" id="PTHR36919">
    <property type="entry name" value="BLR1215 PROTEIN"/>
    <property type="match status" value="1"/>
</dbReference>
<dbReference type="AlphaFoldDB" id="N9NKM6"/>
<name>N9NKM6_9GAMM</name>
<evidence type="ECO:0000313" key="2">
    <source>
        <dbReference type="EMBL" id="ENX03317.1"/>
    </source>
</evidence>
<proteinExistence type="predicted"/>
<evidence type="ECO:0000259" key="1">
    <source>
        <dbReference type="Pfam" id="PF09917"/>
    </source>
</evidence>
<dbReference type="eggNOG" id="COG4731">
    <property type="taxonomic scope" value="Bacteria"/>
</dbReference>
<sequence length="178" mass="20014">MLYPKRSSIKKIFLIQNVEASMYKNSLKKCLIGMALIITSVGSYASSIEGYWKSIDDRTGEQLSIVEIRKGTDGYYHGKIVYRYPNAHGIKLANCVKCPEPYTNHPILGLEILSKLKDNPENPDAYIDGRIMEPTSGRIYKGKALVTSDGKRLRMRGYMGISALGRTVVWLRTDHANP</sequence>
<evidence type="ECO:0000313" key="3">
    <source>
        <dbReference type="Proteomes" id="UP000013248"/>
    </source>
</evidence>
<reference evidence="2 3" key="1">
    <citation type="submission" date="2013-02" db="EMBL/GenBank/DDBJ databases">
        <title>The Genome Sequence of Acinetobacter sp. ANC 3862.</title>
        <authorList>
            <consortium name="The Broad Institute Genome Sequencing Platform"/>
            <consortium name="The Broad Institute Genome Sequencing Center for Infectious Disease"/>
            <person name="Cerqueira G."/>
            <person name="Feldgarden M."/>
            <person name="Courvalin P."/>
            <person name="Perichon B."/>
            <person name="Grillot-Courvalin C."/>
            <person name="Clermont D."/>
            <person name="Rocha E."/>
            <person name="Yoon E.-J."/>
            <person name="Nemec A."/>
            <person name="Walker B."/>
            <person name="Young S.K."/>
            <person name="Zeng Q."/>
            <person name="Gargeya S."/>
            <person name="Fitzgerald M."/>
            <person name="Haas B."/>
            <person name="Abouelleil A."/>
            <person name="Alvarado L."/>
            <person name="Arachchi H.M."/>
            <person name="Berlin A.M."/>
            <person name="Chapman S.B."/>
            <person name="Dewar J."/>
            <person name="Goldberg J."/>
            <person name="Griggs A."/>
            <person name="Gujja S."/>
            <person name="Hansen M."/>
            <person name="Howarth C."/>
            <person name="Imamovic A."/>
            <person name="Larimer J."/>
            <person name="McCowan C."/>
            <person name="Murphy C."/>
            <person name="Neiman D."/>
            <person name="Pearson M."/>
            <person name="Priest M."/>
            <person name="Roberts A."/>
            <person name="Saif S."/>
            <person name="Shea T."/>
            <person name="Sisk P."/>
            <person name="Sykes S."/>
            <person name="Wortman J."/>
            <person name="Nusbaum C."/>
            <person name="Birren B."/>
        </authorList>
    </citation>
    <scope>NUCLEOTIDE SEQUENCE [LARGE SCALE GENOMIC DNA]</scope>
    <source>
        <strain evidence="2 3">ANC 3862</strain>
    </source>
</reference>